<feature type="region of interest" description="Disordered" evidence="1">
    <location>
        <begin position="127"/>
        <end position="146"/>
    </location>
</feature>
<comment type="caution">
    <text evidence="2">The sequence shown here is derived from an EMBL/GenBank/DDBJ whole genome shotgun (WGS) entry which is preliminary data.</text>
</comment>
<reference evidence="3" key="1">
    <citation type="journal article" date="2023" name="Mar. Drugs">
        <title>Gemmata algarum, a Novel Planctomycete Isolated from an Algal Mat, Displays Antimicrobial Activity.</title>
        <authorList>
            <person name="Kumar G."/>
            <person name="Kallscheuer N."/>
            <person name="Kashif M."/>
            <person name="Ahamad S."/>
            <person name="Jagadeeshwari U."/>
            <person name="Pannikurungottu S."/>
            <person name="Haufschild T."/>
            <person name="Kabuu M."/>
            <person name="Sasikala C."/>
            <person name="Jogler C."/>
            <person name="Ramana C."/>
        </authorList>
    </citation>
    <scope>NUCLEOTIDE SEQUENCE [LARGE SCALE GENOMIC DNA]</scope>
    <source>
        <strain evidence="3">JC673</strain>
    </source>
</reference>
<keyword evidence="3" id="KW-1185">Reference proteome</keyword>
<organism evidence="2 3">
    <name type="scientific">Gemmata algarum</name>
    <dbReference type="NCBI Taxonomy" id="2975278"/>
    <lineage>
        <taxon>Bacteria</taxon>
        <taxon>Pseudomonadati</taxon>
        <taxon>Planctomycetota</taxon>
        <taxon>Planctomycetia</taxon>
        <taxon>Gemmatales</taxon>
        <taxon>Gemmataceae</taxon>
        <taxon>Gemmata</taxon>
    </lineage>
</organism>
<dbReference type="Proteomes" id="UP001272242">
    <property type="component" value="Unassembled WGS sequence"/>
</dbReference>
<dbReference type="EMBL" id="JAXBLV010000250">
    <property type="protein sequence ID" value="MDY3563788.1"/>
    <property type="molecule type" value="Genomic_DNA"/>
</dbReference>
<sequence length="170" mass="19063">MALVLCTECGKNVSTLATSCPHCGCPLSFADNTSPPPTAPQRPAAQPAEDKGARLREELARFKRRFAAATVDLDGPASDSEVWRELLDKEEELLTAVCGWERYRSLIDSANNLRKLHTLVENTLPNTERRAARRRERGRAPRPGHVLHDDQYESELASLKRRVEGIEYRA</sequence>
<proteinExistence type="predicted"/>
<protein>
    <submittedName>
        <fullName evidence="2">Zinc ribbon domain-containing protein</fullName>
    </submittedName>
</protein>
<gene>
    <name evidence="2" type="ORF">R5W23_005410</name>
</gene>
<evidence type="ECO:0000313" key="2">
    <source>
        <dbReference type="EMBL" id="MDY3563788.1"/>
    </source>
</evidence>
<evidence type="ECO:0000256" key="1">
    <source>
        <dbReference type="SAM" id="MobiDB-lite"/>
    </source>
</evidence>
<name>A0ABU5FBJ3_9BACT</name>
<evidence type="ECO:0000313" key="3">
    <source>
        <dbReference type="Proteomes" id="UP001272242"/>
    </source>
</evidence>
<feature type="compositionally biased region" description="Basic residues" evidence="1">
    <location>
        <begin position="131"/>
        <end position="142"/>
    </location>
</feature>
<accession>A0ABU5FBJ3</accession>
<dbReference type="RefSeq" id="WP_320689927.1">
    <property type="nucleotide sequence ID" value="NZ_JAXBLV010000250.1"/>
</dbReference>